<reference evidence="1 2" key="1">
    <citation type="journal article" date="2012" name="J. Bacteriol.">
        <title>Complete Genome Sequence of Flavobacterium indicum GPSTA100-9T, Isolated from Warm Spring Water.</title>
        <authorList>
            <person name="Barbier P."/>
            <person name="Houel A."/>
            <person name="Loux V."/>
            <person name="Poulain J."/>
            <person name="Bernardet J.F."/>
            <person name="Touchon M."/>
            <person name="Duchaud E."/>
        </authorList>
    </citation>
    <scope>NUCLEOTIDE SEQUENCE [LARGE SCALE GENOMIC DNA]</scope>
    <source>
        <strain evidence="2">DSM 17447 / CIP 109464 / GPTSA100-9</strain>
    </source>
</reference>
<organism evidence="1 2">
    <name type="scientific">Flavobacterium indicum (strain DSM 17447 / CIP 109464 / GPTSA100-9)</name>
    <dbReference type="NCBI Taxonomy" id="1094466"/>
    <lineage>
        <taxon>Bacteria</taxon>
        <taxon>Pseudomonadati</taxon>
        <taxon>Bacteroidota</taxon>
        <taxon>Flavobacteriia</taxon>
        <taxon>Flavobacteriales</taxon>
        <taxon>Flavobacteriaceae</taxon>
        <taxon>Flavobacterium</taxon>
    </lineage>
</organism>
<dbReference type="HOGENOM" id="CLU_2046202_0_0_10"/>
<evidence type="ECO:0000313" key="2">
    <source>
        <dbReference type="Proteomes" id="UP000007599"/>
    </source>
</evidence>
<protein>
    <submittedName>
        <fullName evidence="1">Uncharacterized protein</fullName>
    </submittedName>
</protein>
<sequence>MMKHLFLNICLLFSILTFSQENLHYKEGIYSVEIELANKSHLLLNQENTFQIVTKNIETVNLSAAGKNLKIKKGAEKNRSVWIVTPSNEILVDGFYQLNITFRGKKGKLFSHQFLIPVKE</sequence>
<evidence type="ECO:0000313" key="1">
    <source>
        <dbReference type="EMBL" id="CCG53866.1"/>
    </source>
</evidence>
<dbReference type="PATRIC" id="fig|1094466.5.peg.1900"/>
<dbReference type="Proteomes" id="UP000007599">
    <property type="component" value="Chromosome I"/>
</dbReference>
<reference evidence="2" key="2">
    <citation type="submission" date="2012-03" db="EMBL/GenBank/DDBJ databases">
        <title>Complete genome sequence of Flavobacterium indicum GPTSA100-9T, isolated from warm spring water.</title>
        <authorList>
            <person name="Barbier P."/>
            <person name="Houel A."/>
            <person name="Loux V."/>
            <person name="Poulain J."/>
            <person name="Bernardet J.-F."/>
            <person name="Touchon M."/>
            <person name="Duchaud E."/>
        </authorList>
    </citation>
    <scope>NUCLEOTIDE SEQUENCE [LARGE SCALE GENOMIC DNA]</scope>
    <source>
        <strain evidence="2">DSM 17447 / CIP 109464 / GPTSA100-9</strain>
    </source>
</reference>
<dbReference type="EMBL" id="HE774682">
    <property type="protein sequence ID" value="CCG53866.1"/>
    <property type="molecule type" value="Genomic_DNA"/>
</dbReference>
<dbReference type="KEGG" id="fin:KQS_09675"/>
<gene>
    <name evidence="1" type="ordered locus">KQS_09675</name>
</gene>
<keyword evidence="2" id="KW-1185">Reference proteome</keyword>
<accession>H8XUT8</accession>
<proteinExistence type="predicted"/>
<dbReference type="AlphaFoldDB" id="H8XUT8"/>
<dbReference type="STRING" id="1094466.KQS_09675"/>
<name>H8XUT8_FLAIG</name>